<dbReference type="EMBL" id="DQVM01000035">
    <property type="protein sequence ID" value="HIQ29308.1"/>
    <property type="molecule type" value="Genomic_DNA"/>
</dbReference>
<proteinExistence type="predicted"/>
<dbReference type="InterPro" id="IPR007050">
    <property type="entry name" value="HTH_bacterioopsin"/>
</dbReference>
<dbReference type="PANTHER" id="PTHR34236:SF1">
    <property type="entry name" value="DIMETHYL SULFOXIDE REDUCTASE TRANSCRIPTIONAL ACTIVATOR"/>
    <property type="match status" value="1"/>
</dbReference>
<dbReference type="AlphaFoldDB" id="A0A832ZVD7"/>
<organism evidence="2 3">
    <name type="scientific">Caldiarchaeum subterraneum</name>
    <dbReference type="NCBI Taxonomy" id="311458"/>
    <lineage>
        <taxon>Archaea</taxon>
        <taxon>Nitrososphaerota</taxon>
        <taxon>Candidatus Caldarchaeales</taxon>
        <taxon>Candidatus Caldarchaeaceae</taxon>
        <taxon>Candidatus Caldarchaeum</taxon>
    </lineage>
</organism>
<accession>A0A832ZVD7</accession>
<sequence length="195" mass="22289">MDNKKTDNSTVYEVAIKFDFPNDYCGCSMIKFTNQKNTPIECLNPGSKERHFVKLINGNIIVNVSKHRSCPFCEISSTLPIHITKCYVFPGYALITLLCTKDVLNRLYDKLDKMRLEYHILSVKDKKYNARKGKISTVTQNQRIALITALHLGYFDTPQKTHIREIAKMLGKSPATVHELLKRGIRNLLNSSEPV</sequence>
<comment type="caution">
    <text evidence="2">The sequence shown here is derived from an EMBL/GenBank/DDBJ whole genome shotgun (WGS) entry which is preliminary data.</text>
</comment>
<evidence type="ECO:0000313" key="2">
    <source>
        <dbReference type="EMBL" id="HIQ29308.1"/>
    </source>
</evidence>
<dbReference type="PANTHER" id="PTHR34236">
    <property type="entry name" value="DIMETHYL SULFOXIDE REDUCTASE TRANSCRIPTIONAL ACTIVATOR"/>
    <property type="match status" value="1"/>
</dbReference>
<evidence type="ECO:0000313" key="3">
    <source>
        <dbReference type="Proteomes" id="UP000608579"/>
    </source>
</evidence>
<protein>
    <recommendedName>
        <fullName evidence="1">HTH bat-type domain-containing protein</fullName>
    </recommendedName>
</protein>
<feature type="domain" description="HTH bat-type" evidence="1">
    <location>
        <begin position="139"/>
        <end position="189"/>
    </location>
</feature>
<dbReference type="Pfam" id="PF04967">
    <property type="entry name" value="HTH_10"/>
    <property type="match status" value="1"/>
</dbReference>
<evidence type="ECO:0000259" key="1">
    <source>
        <dbReference type="Pfam" id="PF04967"/>
    </source>
</evidence>
<gene>
    <name evidence="2" type="ORF">EYH45_01950</name>
</gene>
<reference evidence="2" key="1">
    <citation type="journal article" date="2020" name="ISME J.">
        <title>Gammaproteobacteria mediating utilization of methyl-, sulfur- and petroleum organic compounds in deep ocean hydrothermal plumes.</title>
        <authorList>
            <person name="Zhou Z."/>
            <person name="Liu Y."/>
            <person name="Pan J."/>
            <person name="Cron B.R."/>
            <person name="Toner B.M."/>
            <person name="Anantharaman K."/>
            <person name="Breier J.A."/>
            <person name="Dick G.J."/>
            <person name="Li M."/>
        </authorList>
    </citation>
    <scope>NUCLEOTIDE SEQUENCE</scope>
    <source>
        <strain evidence="2">SZUA-1515</strain>
    </source>
</reference>
<dbReference type="Proteomes" id="UP000608579">
    <property type="component" value="Unassembled WGS sequence"/>
</dbReference>
<name>A0A832ZVD7_CALS0</name>